<reference evidence="10 11" key="1">
    <citation type="journal article" date="2024" name="Ann. Entomol. Soc. Am.">
        <title>Genomic analyses of the southern and eastern yellowjacket wasps (Hymenoptera: Vespidae) reveal evolutionary signatures of social life.</title>
        <authorList>
            <person name="Catto M.A."/>
            <person name="Caine P.B."/>
            <person name="Orr S.E."/>
            <person name="Hunt B.G."/>
            <person name="Goodisman M.A.D."/>
        </authorList>
    </citation>
    <scope>NUCLEOTIDE SEQUENCE [LARGE SCALE GENOMIC DNA]</scope>
    <source>
        <strain evidence="10">233</strain>
        <tissue evidence="10">Head and thorax</tissue>
    </source>
</reference>
<keyword evidence="7 9" id="KW-0906">Nuclear pore complex</keyword>
<evidence type="ECO:0000256" key="8">
    <source>
        <dbReference type="ARBA" id="ARBA00023242"/>
    </source>
</evidence>
<keyword evidence="5 9" id="KW-0653">Protein transport</keyword>
<comment type="subcellular location">
    <subcellularLocation>
        <location evidence="1 9">Nucleus</location>
        <location evidence="1 9">Nuclear pore complex</location>
    </subcellularLocation>
</comment>
<dbReference type="AlphaFoldDB" id="A0ABD2ABU2"/>
<dbReference type="Pfam" id="PF07575">
    <property type="entry name" value="Nucleopor_Nup85"/>
    <property type="match status" value="1"/>
</dbReference>
<evidence type="ECO:0000313" key="10">
    <source>
        <dbReference type="EMBL" id="KAL2717185.1"/>
    </source>
</evidence>
<comment type="subunit">
    <text evidence="9">Component of the nuclear pore complex (NPC).</text>
</comment>
<protein>
    <recommendedName>
        <fullName evidence="9">Nuclear pore complex protein Nup85</fullName>
    </recommendedName>
</protein>
<name>A0ABD2ABU2_VESSQ</name>
<keyword evidence="6 9" id="KW-0811">Translocation</keyword>
<evidence type="ECO:0000256" key="3">
    <source>
        <dbReference type="ARBA" id="ARBA00022448"/>
    </source>
</evidence>
<keyword evidence="3 9" id="KW-0813">Transport</keyword>
<dbReference type="Proteomes" id="UP001607302">
    <property type="component" value="Unassembled WGS sequence"/>
</dbReference>
<dbReference type="GO" id="GO:0005643">
    <property type="term" value="C:nuclear pore"/>
    <property type="evidence" value="ECO:0007669"/>
    <property type="project" value="UniProtKB-SubCell"/>
</dbReference>
<evidence type="ECO:0000256" key="9">
    <source>
        <dbReference type="RuleBase" id="RU365073"/>
    </source>
</evidence>
<evidence type="ECO:0000256" key="1">
    <source>
        <dbReference type="ARBA" id="ARBA00004567"/>
    </source>
</evidence>
<dbReference type="GO" id="GO:0015031">
    <property type="term" value="P:protein transport"/>
    <property type="evidence" value="ECO:0007669"/>
    <property type="project" value="UniProtKB-KW"/>
</dbReference>
<dbReference type="GO" id="GO:0051028">
    <property type="term" value="P:mRNA transport"/>
    <property type="evidence" value="ECO:0007669"/>
    <property type="project" value="UniProtKB-KW"/>
</dbReference>
<gene>
    <name evidence="10" type="ORF">V1478_012885</name>
</gene>
<evidence type="ECO:0000256" key="6">
    <source>
        <dbReference type="ARBA" id="ARBA00023010"/>
    </source>
</evidence>
<evidence type="ECO:0000256" key="4">
    <source>
        <dbReference type="ARBA" id="ARBA00022816"/>
    </source>
</evidence>
<comment type="similarity">
    <text evidence="2 9">Belongs to the nucleoporin Nup85 family.</text>
</comment>
<dbReference type="PANTHER" id="PTHR13373">
    <property type="entry name" value="FROUNT PROTEIN-RELATED"/>
    <property type="match status" value="1"/>
</dbReference>
<keyword evidence="4 9" id="KW-0509">mRNA transport</keyword>
<evidence type="ECO:0000256" key="5">
    <source>
        <dbReference type="ARBA" id="ARBA00022927"/>
    </source>
</evidence>
<evidence type="ECO:0000256" key="2">
    <source>
        <dbReference type="ARBA" id="ARBA00005573"/>
    </source>
</evidence>
<evidence type="ECO:0000256" key="7">
    <source>
        <dbReference type="ARBA" id="ARBA00023132"/>
    </source>
</evidence>
<dbReference type="EMBL" id="JAUDFV010000153">
    <property type="protein sequence ID" value="KAL2717185.1"/>
    <property type="molecule type" value="Genomic_DNA"/>
</dbReference>
<sequence>MAGIDNIEIPIPDEVCKQVGIAASWINSNKIGLYAHKYINKHIQDTKSTFIISNIKIHILRPEVILFSPPLRKLVNESNGVFLSIYKIKSSSSGDICPELLKHSKQYRSILRACVEGLQDIAEKSLSENKIIIENFLTIFYNVECVWHLTEILYVDNIPGNVILPCLLEWIQFHFPSKELKAIKMLSQKCIAADLEYIYYWEVVIGCALHGKTDLVRALLSMHSKADHPAFIVAENMIKTMPIYNVYGGYSVNEFTIRWKHWQLDLSSNIDSKTFAIDNNLEMLMKLVVGDESTIWEFSKYTEAWYELLAAKLFYSVPCCKQIELARHANNMAEKWKANKPLDHIILALIENDLHRVIKEIQCMNDNGWFAAHLIDLLYNCGKLNIIDKHQMNVTAQLHESLILEYATTLMGHHSLWQCGASYLIHCPIQGLARLEILLQSLPMGSETRVNKIIDIARGSNMNHIVTSICKIQGVKCIRQKRLGNALSWALKAQDGSFITYIANQFLKYYAENGELECRDLLENLGPCMLASDRLTFLGKYCEFHQMYSIGEFKEAASLLVSLIVSNLTPKYFWSILFTDVIPLLESEDVILSSIDSFELLRCVEAHGDDPKFADKIEIFRLAVARNLARALNLEGCQAEQ</sequence>
<evidence type="ECO:0000313" key="11">
    <source>
        <dbReference type="Proteomes" id="UP001607302"/>
    </source>
</evidence>
<accession>A0ABD2ABU2</accession>
<keyword evidence="11" id="KW-1185">Reference proteome</keyword>
<dbReference type="GO" id="GO:0031965">
    <property type="term" value="C:nuclear membrane"/>
    <property type="evidence" value="ECO:0007669"/>
    <property type="project" value="UniProtKB-UniRule"/>
</dbReference>
<comment type="caution">
    <text evidence="10">The sequence shown here is derived from an EMBL/GenBank/DDBJ whole genome shotgun (WGS) entry which is preliminary data.</text>
</comment>
<dbReference type="InterPro" id="IPR011502">
    <property type="entry name" value="Nucleoporin_Nup85"/>
</dbReference>
<proteinExistence type="inferred from homology"/>
<keyword evidence="9" id="KW-0472">Membrane</keyword>
<dbReference type="PANTHER" id="PTHR13373:SF21">
    <property type="entry name" value="NUCLEAR PORE COMPLEX PROTEIN NUP85"/>
    <property type="match status" value="1"/>
</dbReference>
<comment type="function">
    <text evidence="9">Functions as a component of the nuclear pore complex (NPC).</text>
</comment>
<keyword evidence="8 9" id="KW-0539">Nucleus</keyword>
<organism evidence="10 11">
    <name type="scientific">Vespula squamosa</name>
    <name type="common">Southern yellow jacket</name>
    <name type="synonym">Wasp</name>
    <dbReference type="NCBI Taxonomy" id="30214"/>
    <lineage>
        <taxon>Eukaryota</taxon>
        <taxon>Metazoa</taxon>
        <taxon>Ecdysozoa</taxon>
        <taxon>Arthropoda</taxon>
        <taxon>Hexapoda</taxon>
        <taxon>Insecta</taxon>
        <taxon>Pterygota</taxon>
        <taxon>Neoptera</taxon>
        <taxon>Endopterygota</taxon>
        <taxon>Hymenoptera</taxon>
        <taxon>Apocrita</taxon>
        <taxon>Aculeata</taxon>
        <taxon>Vespoidea</taxon>
        <taxon>Vespidae</taxon>
        <taxon>Vespinae</taxon>
        <taxon>Vespula</taxon>
    </lineage>
</organism>